<proteinExistence type="predicted"/>
<dbReference type="EMBL" id="JASCZI010273908">
    <property type="protein sequence ID" value="MED6225470.1"/>
    <property type="molecule type" value="Genomic_DNA"/>
</dbReference>
<comment type="caution">
    <text evidence="1">The sequence shown here is derived from an EMBL/GenBank/DDBJ whole genome shotgun (WGS) entry which is preliminary data.</text>
</comment>
<accession>A0ABU6ZTY2</accession>
<keyword evidence="2" id="KW-1185">Reference proteome</keyword>
<name>A0ABU6ZTY2_9FABA</name>
<feature type="non-terminal residue" evidence="1">
    <location>
        <position position="1"/>
    </location>
</feature>
<evidence type="ECO:0000313" key="1">
    <source>
        <dbReference type="EMBL" id="MED6225470.1"/>
    </source>
</evidence>
<organism evidence="1 2">
    <name type="scientific">Stylosanthes scabra</name>
    <dbReference type="NCBI Taxonomy" id="79078"/>
    <lineage>
        <taxon>Eukaryota</taxon>
        <taxon>Viridiplantae</taxon>
        <taxon>Streptophyta</taxon>
        <taxon>Embryophyta</taxon>
        <taxon>Tracheophyta</taxon>
        <taxon>Spermatophyta</taxon>
        <taxon>Magnoliopsida</taxon>
        <taxon>eudicotyledons</taxon>
        <taxon>Gunneridae</taxon>
        <taxon>Pentapetalae</taxon>
        <taxon>rosids</taxon>
        <taxon>fabids</taxon>
        <taxon>Fabales</taxon>
        <taxon>Fabaceae</taxon>
        <taxon>Papilionoideae</taxon>
        <taxon>50 kb inversion clade</taxon>
        <taxon>dalbergioids sensu lato</taxon>
        <taxon>Dalbergieae</taxon>
        <taxon>Pterocarpus clade</taxon>
        <taxon>Stylosanthes</taxon>
    </lineage>
</organism>
<protein>
    <submittedName>
        <fullName evidence="1">Uncharacterized protein</fullName>
    </submittedName>
</protein>
<sequence length="127" mass="14208">RLNMNSARDAILQGLEDFGQFLLEEMNARENDITIVCSRKDIVNCINGKEATNWESGCIQIKATMGRACGVKISPSKFDCLTEFSMHKGASMRSGFYDQERIIDGTGLFVHETYGAYKTPAELWDGE</sequence>
<evidence type="ECO:0000313" key="2">
    <source>
        <dbReference type="Proteomes" id="UP001341840"/>
    </source>
</evidence>
<reference evidence="1 2" key="1">
    <citation type="journal article" date="2023" name="Plants (Basel)">
        <title>Bridging the Gap: Combining Genomics and Transcriptomics Approaches to Understand Stylosanthes scabra, an Orphan Legume from the Brazilian Caatinga.</title>
        <authorList>
            <person name="Ferreira-Neto J.R.C."/>
            <person name="da Silva M.D."/>
            <person name="Binneck E."/>
            <person name="de Melo N.F."/>
            <person name="da Silva R.H."/>
            <person name="de Melo A.L.T.M."/>
            <person name="Pandolfi V."/>
            <person name="Bustamante F.O."/>
            <person name="Brasileiro-Vidal A.C."/>
            <person name="Benko-Iseppon A.M."/>
        </authorList>
    </citation>
    <scope>NUCLEOTIDE SEQUENCE [LARGE SCALE GENOMIC DNA]</scope>
    <source>
        <tissue evidence="1">Leaves</tissue>
    </source>
</reference>
<dbReference type="Proteomes" id="UP001341840">
    <property type="component" value="Unassembled WGS sequence"/>
</dbReference>
<gene>
    <name evidence="1" type="ORF">PIB30_094039</name>
</gene>